<organism evidence="1 2">
    <name type="scientific">Trifolium medium</name>
    <dbReference type="NCBI Taxonomy" id="97028"/>
    <lineage>
        <taxon>Eukaryota</taxon>
        <taxon>Viridiplantae</taxon>
        <taxon>Streptophyta</taxon>
        <taxon>Embryophyta</taxon>
        <taxon>Tracheophyta</taxon>
        <taxon>Spermatophyta</taxon>
        <taxon>Magnoliopsida</taxon>
        <taxon>eudicotyledons</taxon>
        <taxon>Gunneridae</taxon>
        <taxon>Pentapetalae</taxon>
        <taxon>rosids</taxon>
        <taxon>fabids</taxon>
        <taxon>Fabales</taxon>
        <taxon>Fabaceae</taxon>
        <taxon>Papilionoideae</taxon>
        <taxon>50 kb inversion clade</taxon>
        <taxon>NPAAA clade</taxon>
        <taxon>Hologalegina</taxon>
        <taxon>IRL clade</taxon>
        <taxon>Trifolieae</taxon>
        <taxon>Trifolium</taxon>
    </lineage>
</organism>
<protein>
    <submittedName>
        <fullName evidence="1">Uncharacterized protein</fullName>
    </submittedName>
</protein>
<comment type="caution">
    <text evidence="1">The sequence shown here is derived from an EMBL/GenBank/DDBJ whole genome shotgun (WGS) entry which is preliminary data.</text>
</comment>
<reference evidence="1 2" key="1">
    <citation type="journal article" date="2018" name="Front. Plant Sci.">
        <title>Red Clover (Trifolium pratense) and Zigzag Clover (T. medium) - A Picture of Genomic Similarities and Differences.</title>
        <authorList>
            <person name="Dluhosova J."/>
            <person name="Istvanek J."/>
            <person name="Nedelnik J."/>
            <person name="Repkova J."/>
        </authorList>
    </citation>
    <scope>NUCLEOTIDE SEQUENCE [LARGE SCALE GENOMIC DNA]</scope>
    <source>
        <strain evidence="2">cv. 10/8</strain>
        <tissue evidence="1">Leaf</tissue>
    </source>
</reference>
<accession>A0A392SQ43</accession>
<evidence type="ECO:0000313" key="2">
    <source>
        <dbReference type="Proteomes" id="UP000265520"/>
    </source>
</evidence>
<evidence type="ECO:0000313" key="1">
    <source>
        <dbReference type="EMBL" id="MCI50517.1"/>
    </source>
</evidence>
<dbReference type="EMBL" id="LXQA010417694">
    <property type="protein sequence ID" value="MCI50517.1"/>
    <property type="molecule type" value="Genomic_DNA"/>
</dbReference>
<dbReference type="AlphaFoldDB" id="A0A392SQ43"/>
<sequence length="36" mass="4257">IPFLSVSEALLRRKQHLTVTKEAVLFYSFRAETLYE</sequence>
<name>A0A392SQ43_9FABA</name>
<feature type="non-terminal residue" evidence="1">
    <location>
        <position position="1"/>
    </location>
</feature>
<proteinExistence type="predicted"/>
<dbReference type="Proteomes" id="UP000265520">
    <property type="component" value="Unassembled WGS sequence"/>
</dbReference>
<keyword evidence="2" id="KW-1185">Reference proteome</keyword>